<dbReference type="AlphaFoldDB" id="A0A074ZRD4"/>
<protein>
    <submittedName>
        <fullName evidence="2">Uncharacterized protein</fullName>
    </submittedName>
</protein>
<proteinExistence type="predicted"/>
<reference evidence="2 3" key="1">
    <citation type="submission" date="2013-11" db="EMBL/GenBank/DDBJ databases">
        <title>Opisthorchis viverrini - life in the bile duct.</title>
        <authorList>
            <person name="Young N.D."/>
            <person name="Nagarajan N."/>
            <person name="Lin S.J."/>
            <person name="Korhonen P.K."/>
            <person name="Jex A.R."/>
            <person name="Hall R.S."/>
            <person name="Safavi-Hemami H."/>
            <person name="Kaewkong W."/>
            <person name="Bertrand D."/>
            <person name="Gao S."/>
            <person name="Seet Q."/>
            <person name="Wongkham S."/>
            <person name="Teh B.T."/>
            <person name="Wongkham C."/>
            <person name="Intapan P.M."/>
            <person name="Maleewong W."/>
            <person name="Yang X."/>
            <person name="Hu M."/>
            <person name="Wang Z."/>
            <person name="Hofmann A."/>
            <person name="Sternberg P.W."/>
            <person name="Tan P."/>
            <person name="Wang J."/>
            <person name="Gasser R.B."/>
        </authorList>
    </citation>
    <scope>NUCLEOTIDE SEQUENCE [LARGE SCALE GENOMIC DNA]</scope>
</reference>
<feature type="region of interest" description="Disordered" evidence="1">
    <location>
        <begin position="1"/>
        <end position="38"/>
    </location>
</feature>
<keyword evidence="3" id="KW-1185">Reference proteome</keyword>
<name>A0A074ZRD4_OPIVI</name>
<gene>
    <name evidence="2" type="ORF">T265_03465</name>
</gene>
<dbReference type="RefSeq" id="XP_009166229.1">
    <property type="nucleotide sequence ID" value="XM_009167965.1"/>
</dbReference>
<evidence type="ECO:0000256" key="1">
    <source>
        <dbReference type="SAM" id="MobiDB-lite"/>
    </source>
</evidence>
<organism evidence="2 3">
    <name type="scientific">Opisthorchis viverrini</name>
    <name type="common">Southeast Asian liver fluke</name>
    <dbReference type="NCBI Taxonomy" id="6198"/>
    <lineage>
        <taxon>Eukaryota</taxon>
        <taxon>Metazoa</taxon>
        <taxon>Spiralia</taxon>
        <taxon>Lophotrochozoa</taxon>
        <taxon>Platyhelminthes</taxon>
        <taxon>Trematoda</taxon>
        <taxon>Digenea</taxon>
        <taxon>Opisthorchiida</taxon>
        <taxon>Opisthorchiata</taxon>
        <taxon>Opisthorchiidae</taxon>
        <taxon>Opisthorchis</taxon>
    </lineage>
</organism>
<dbReference type="EMBL" id="KL596668">
    <property type="protein sequence ID" value="KER29978.1"/>
    <property type="molecule type" value="Genomic_DNA"/>
</dbReference>
<accession>A0A074ZRD4</accession>
<dbReference type="KEGG" id="ovi:T265_03465"/>
<sequence length="65" mass="7334">MDKRQMHSAAFHINHPRHFERNCNEDTSEPSDPTGKRVPAFGIRVNIHVKFLEDTNGASDMTANG</sequence>
<dbReference type="Proteomes" id="UP000054324">
    <property type="component" value="Unassembled WGS sequence"/>
</dbReference>
<evidence type="ECO:0000313" key="2">
    <source>
        <dbReference type="EMBL" id="KER29978.1"/>
    </source>
</evidence>
<dbReference type="GeneID" id="20317652"/>
<dbReference type="CTD" id="20317652"/>
<evidence type="ECO:0000313" key="3">
    <source>
        <dbReference type="Proteomes" id="UP000054324"/>
    </source>
</evidence>